<proteinExistence type="inferred from homology"/>
<protein>
    <submittedName>
        <fullName evidence="5">Protein SCO1/2</fullName>
    </submittedName>
</protein>
<comment type="similarity">
    <text evidence="1">Belongs to the SCO1/2 family.</text>
</comment>
<dbReference type="Pfam" id="PF02630">
    <property type="entry name" value="SCO1-SenC"/>
    <property type="match status" value="1"/>
</dbReference>
<dbReference type="PANTHER" id="PTHR12151:SF25">
    <property type="entry name" value="LINALOOL DEHYDRATASE_ISOMERASE DOMAIN-CONTAINING PROTEIN"/>
    <property type="match status" value="1"/>
</dbReference>
<dbReference type="CDD" id="cd02968">
    <property type="entry name" value="SCO"/>
    <property type="match status" value="1"/>
</dbReference>
<organism evidence="5 6">
    <name type="scientific">Gellertiella hungarica</name>
    <dbReference type="NCBI Taxonomy" id="1572859"/>
    <lineage>
        <taxon>Bacteria</taxon>
        <taxon>Pseudomonadati</taxon>
        <taxon>Pseudomonadota</taxon>
        <taxon>Alphaproteobacteria</taxon>
        <taxon>Hyphomicrobiales</taxon>
        <taxon>Rhizobiaceae</taxon>
        <taxon>Gellertiella</taxon>
    </lineage>
</organism>
<keyword evidence="2 3" id="KW-0186">Copper</keyword>
<dbReference type="InterPro" id="IPR003782">
    <property type="entry name" value="SCO1/SenC"/>
</dbReference>
<dbReference type="Proteomes" id="UP000528286">
    <property type="component" value="Unassembled WGS sequence"/>
</dbReference>
<dbReference type="SUPFAM" id="SSF52833">
    <property type="entry name" value="Thioredoxin-like"/>
    <property type="match status" value="1"/>
</dbReference>
<feature type="binding site" evidence="3">
    <location>
        <position position="61"/>
    </location>
    <ligand>
        <name>Cu cation</name>
        <dbReference type="ChEBI" id="CHEBI:23378"/>
    </ligand>
</feature>
<keyword evidence="6" id="KW-1185">Reference proteome</keyword>
<sequence length="182" mass="20248">MFGYLMPLDQGREAATTVASAPTIGKPFELTSHRGEIIDNAFLRGKPYLAFFGFTHCPDVCPTILFELTDLMKVLGPTADDFNVIFITVDPERDDLELLKAYMSSFDQRIMALRGTEEQTQTAVKAFAAYARKVPTEGGNYTMDHTAGVYLMDADGGFRGTLDMHEPREIRLQKIRNLVSAA</sequence>
<gene>
    <name evidence="5" type="ORF">GGR23_004316</name>
</gene>
<dbReference type="GO" id="GO:0046872">
    <property type="term" value="F:metal ion binding"/>
    <property type="evidence" value="ECO:0007669"/>
    <property type="project" value="UniProtKB-KW"/>
</dbReference>
<evidence type="ECO:0000256" key="1">
    <source>
        <dbReference type="ARBA" id="ARBA00010996"/>
    </source>
</evidence>
<evidence type="ECO:0000256" key="2">
    <source>
        <dbReference type="ARBA" id="ARBA00023008"/>
    </source>
</evidence>
<accession>A0A7W6NML2</accession>
<evidence type="ECO:0000313" key="5">
    <source>
        <dbReference type="EMBL" id="MBB4067088.1"/>
    </source>
</evidence>
<evidence type="ECO:0000313" key="6">
    <source>
        <dbReference type="Proteomes" id="UP000528286"/>
    </source>
</evidence>
<feature type="binding site" evidence="3">
    <location>
        <position position="57"/>
    </location>
    <ligand>
        <name>Cu cation</name>
        <dbReference type="ChEBI" id="CHEBI:23378"/>
    </ligand>
</feature>
<reference evidence="5 6" key="1">
    <citation type="submission" date="2020-08" db="EMBL/GenBank/DDBJ databases">
        <title>Genomic Encyclopedia of Type Strains, Phase IV (KMG-IV): sequencing the most valuable type-strain genomes for metagenomic binning, comparative biology and taxonomic classification.</title>
        <authorList>
            <person name="Goeker M."/>
        </authorList>
    </citation>
    <scope>NUCLEOTIDE SEQUENCE [LARGE SCALE GENOMIC DNA]</scope>
    <source>
        <strain evidence="5 6">DSM 29853</strain>
    </source>
</reference>
<dbReference type="RefSeq" id="WP_343066715.1">
    <property type="nucleotide sequence ID" value="NZ_JACIEZ010000014.1"/>
</dbReference>
<dbReference type="EMBL" id="JACIEZ010000014">
    <property type="protein sequence ID" value="MBB4067088.1"/>
    <property type="molecule type" value="Genomic_DNA"/>
</dbReference>
<keyword evidence="4" id="KW-1015">Disulfide bond</keyword>
<dbReference type="PANTHER" id="PTHR12151">
    <property type="entry name" value="ELECTRON TRANSPORT PROTIN SCO1/SENC FAMILY MEMBER"/>
    <property type="match status" value="1"/>
</dbReference>
<dbReference type="Gene3D" id="3.40.30.10">
    <property type="entry name" value="Glutaredoxin"/>
    <property type="match status" value="1"/>
</dbReference>
<dbReference type="FunFam" id="3.40.30.10:FF:000013">
    <property type="entry name" value="Blast:Protein SCO1 homolog, mitochondrial"/>
    <property type="match status" value="1"/>
</dbReference>
<dbReference type="AlphaFoldDB" id="A0A7W6NML2"/>
<dbReference type="InterPro" id="IPR036249">
    <property type="entry name" value="Thioredoxin-like_sf"/>
</dbReference>
<evidence type="ECO:0000256" key="4">
    <source>
        <dbReference type="PIRSR" id="PIRSR603782-2"/>
    </source>
</evidence>
<keyword evidence="3" id="KW-0479">Metal-binding</keyword>
<feature type="disulfide bond" description="Redox-active" evidence="4">
    <location>
        <begin position="57"/>
        <end position="61"/>
    </location>
</feature>
<feature type="binding site" evidence="3">
    <location>
        <position position="145"/>
    </location>
    <ligand>
        <name>Cu cation</name>
        <dbReference type="ChEBI" id="CHEBI:23378"/>
    </ligand>
</feature>
<name>A0A7W6NML2_9HYPH</name>
<evidence type="ECO:0000256" key="3">
    <source>
        <dbReference type="PIRSR" id="PIRSR603782-1"/>
    </source>
</evidence>
<comment type="caution">
    <text evidence="5">The sequence shown here is derived from an EMBL/GenBank/DDBJ whole genome shotgun (WGS) entry which is preliminary data.</text>
</comment>